<sequence length="173" mass="19528">YIQKIACIGVDPFLISCKKYDAECLPPTESIDLVSHLVLETSHYTKEQFKAFKSLQSYNQLVSGFVQSVHGLIIAGKHVVLGKVRHSQKMNDPTVPLWIITENDGRILCAHCRGCMAGQGETCSHIASVLFYIETFNRVRGKLACTDKQCVWILPTYNKDIPFAEFQDIDFRS</sequence>
<accession>A0ABN8SCE6</accession>
<name>A0ABN8SCE6_9CNID</name>
<feature type="non-terminal residue" evidence="1">
    <location>
        <position position="173"/>
    </location>
</feature>
<dbReference type="Proteomes" id="UP001159405">
    <property type="component" value="Unassembled WGS sequence"/>
</dbReference>
<evidence type="ECO:0000313" key="1">
    <source>
        <dbReference type="EMBL" id="CAH3187947.1"/>
    </source>
</evidence>
<organism evidence="1 2">
    <name type="scientific">Porites lobata</name>
    <dbReference type="NCBI Taxonomy" id="104759"/>
    <lineage>
        <taxon>Eukaryota</taxon>
        <taxon>Metazoa</taxon>
        <taxon>Cnidaria</taxon>
        <taxon>Anthozoa</taxon>
        <taxon>Hexacorallia</taxon>
        <taxon>Scleractinia</taxon>
        <taxon>Fungiina</taxon>
        <taxon>Poritidae</taxon>
        <taxon>Porites</taxon>
    </lineage>
</organism>
<dbReference type="PANTHER" id="PTHR47526">
    <property type="entry name" value="ATP-DEPENDENT DNA HELICASE"/>
    <property type="match status" value="1"/>
</dbReference>
<comment type="caution">
    <text evidence="1">The sequence shown here is derived from an EMBL/GenBank/DDBJ whole genome shotgun (WGS) entry which is preliminary data.</text>
</comment>
<keyword evidence="2" id="KW-1185">Reference proteome</keyword>
<reference evidence="1 2" key="1">
    <citation type="submission" date="2022-05" db="EMBL/GenBank/DDBJ databases">
        <authorList>
            <consortium name="Genoscope - CEA"/>
            <person name="William W."/>
        </authorList>
    </citation>
    <scope>NUCLEOTIDE SEQUENCE [LARGE SCALE GENOMIC DNA]</scope>
</reference>
<dbReference type="EMBL" id="CALNXK010000579">
    <property type="protein sequence ID" value="CAH3187947.1"/>
    <property type="molecule type" value="Genomic_DNA"/>
</dbReference>
<proteinExistence type="predicted"/>
<gene>
    <name evidence="1" type="ORF">PLOB_00038566</name>
</gene>
<protein>
    <recommendedName>
        <fullName evidence="3">SWIM-type domain-containing protein</fullName>
    </recommendedName>
</protein>
<dbReference type="PANTHER" id="PTHR47526:SF3">
    <property type="entry name" value="PHD-TYPE DOMAIN-CONTAINING PROTEIN"/>
    <property type="match status" value="1"/>
</dbReference>
<feature type="non-terminal residue" evidence="1">
    <location>
        <position position="1"/>
    </location>
</feature>
<evidence type="ECO:0000313" key="2">
    <source>
        <dbReference type="Proteomes" id="UP001159405"/>
    </source>
</evidence>
<evidence type="ECO:0008006" key="3">
    <source>
        <dbReference type="Google" id="ProtNLM"/>
    </source>
</evidence>